<dbReference type="RefSeq" id="XP_008454598.2">
    <property type="nucleotide sequence ID" value="XM_008456376.3"/>
</dbReference>
<keyword evidence="1" id="KW-0812">Transmembrane</keyword>
<dbReference type="Proteomes" id="UP001652600">
    <property type="component" value="Chromosome 4"/>
</dbReference>
<feature type="transmembrane region" description="Helical" evidence="1">
    <location>
        <begin position="274"/>
        <end position="292"/>
    </location>
</feature>
<evidence type="ECO:0000313" key="2">
    <source>
        <dbReference type="Proteomes" id="UP001652600"/>
    </source>
</evidence>
<keyword evidence="2" id="KW-1185">Reference proteome</keyword>
<dbReference type="GeneID" id="103494971"/>
<name>A0A1S3BZS2_CUCME</name>
<sequence>MGGGEFVRAAAKMAGAGAVNAGLRGSSAAPQFGQLLRTASRPSSVFVGSSSPVPPAKATVSAEVDVVQKPTWEFDDWEFANFENDMGMDSVGLKPRIVFGAVPSFDEAKEATMEVKEALDKKIESVSCLSNETSLQSQNSVPQHAIQAFKLLKESAEAQTVVASIASDPNVWNAMLGNEALKSFLQSYQTNKVVEYHELTEGVEEASVGYSIGEQPQNESRNVFQKMLENIKTSIDDMLAKASSFIQNIFGPPPAEVSGGNDEATSGFSTAEKAMGSSIMGLVVIVVAVLLVKRS</sequence>
<dbReference type="PANTHER" id="PTHR33625">
    <property type="entry name" value="OS08G0179900 PROTEIN"/>
    <property type="match status" value="1"/>
</dbReference>
<dbReference type="PANTHER" id="PTHR33625:SF4">
    <property type="entry name" value="OS08G0179900 PROTEIN"/>
    <property type="match status" value="1"/>
</dbReference>
<proteinExistence type="predicted"/>
<evidence type="ECO:0000313" key="3">
    <source>
        <dbReference type="RefSeq" id="XP_008454598.2"/>
    </source>
</evidence>
<protein>
    <submittedName>
        <fullName evidence="3">Uncharacterized protein LOC103494971 isoform X2</fullName>
    </submittedName>
</protein>
<keyword evidence="1" id="KW-1133">Transmembrane helix</keyword>
<gene>
    <name evidence="3" type="primary">LOC103494971</name>
</gene>
<organism evidence="2 3">
    <name type="scientific">Cucumis melo</name>
    <name type="common">Muskmelon</name>
    <dbReference type="NCBI Taxonomy" id="3656"/>
    <lineage>
        <taxon>Eukaryota</taxon>
        <taxon>Viridiplantae</taxon>
        <taxon>Streptophyta</taxon>
        <taxon>Embryophyta</taxon>
        <taxon>Tracheophyta</taxon>
        <taxon>Spermatophyta</taxon>
        <taxon>Magnoliopsida</taxon>
        <taxon>eudicotyledons</taxon>
        <taxon>Gunneridae</taxon>
        <taxon>Pentapetalae</taxon>
        <taxon>rosids</taxon>
        <taxon>fabids</taxon>
        <taxon>Cucurbitales</taxon>
        <taxon>Cucurbitaceae</taxon>
        <taxon>Benincaseae</taxon>
        <taxon>Cucumis</taxon>
    </lineage>
</organism>
<keyword evidence="1" id="KW-0472">Membrane</keyword>
<accession>A0A1S3BZS2</accession>
<evidence type="ECO:0000256" key="1">
    <source>
        <dbReference type="SAM" id="Phobius"/>
    </source>
</evidence>
<reference evidence="3" key="1">
    <citation type="submission" date="2025-08" db="UniProtKB">
        <authorList>
            <consortium name="RefSeq"/>
        </authorList>
    </citation>
    <scope>IDENTIFICATION</scope>
    <source>
        <tissue evidence="3">Stem</tissue>
    </source>
</reference>
<dbReference type="AlphaFoldDB" id="A0A1S3BZS2"/>